<organism evidence="2">
    <name type="scientific">Absidia glauca</name>
    <name type="common">Pin mould</name>
    <dbReference type="NCBI Taxonomy" id="4829"/>
    <lineage>
        <taxon>Eukaryota</taxon>
        <taxon>Fungi</taxon>
        <taxon>Fungi incertae sedis</taxon>
        <taxon>Mucoromycota</taxon>
        <taxon>Mucoromycotina</taxon>
        <taxon>Mucoromycetes</taxon>
        <taxon>Mucorales</taxon>
        <taxon>Cunninghamellaceae</taxon>
        <taxon>Absidia</taxon>
    </lineage>
</organism>
<dbReference type="EMBL" id="LT553855">
    <property type="protein sequence ID" value="SAM02528.1"/>
    <property type="molecule type" value="Genomic_DNA"/>
</dbReference>
<evidence type="ECO:0000313" key="3">
    <source>
        <dbReference type="Proteomes" id="UP000078561"/>
    </source>
</evidence>
<dbReference type="AlphaFoldDB" id="A0A168PJX6"/>
<evidence type="ECO:0000256" key="1">
    <source>
        <dbReference type="SAM" id="MobiDB-lite"/>
    </source>
</evidence>
<dbReference type="Proteomes" id="UP000078561">
    <property type="component" value="Unassembled WGS sequence"/>
</dbReference>
<feature type="compositionally biased region" description="Polar residues" evidence="1">
    <location>
        <begin position="78"/>
        <end position="96"/>
    </location>
</feature>
<sequence length="306" mass="34408">MSSLSNFGFNVRRKRFHDLPSLSNAKDEKALCTMEPTSSLAFATTPPLLKPASTTSSAKRSSAPLRKSKRPQPRDPKQSTLLPFFTTHSNTSSPQRLLNEDKSSVSTRSQQQSPPMQHMDDNDNDAENELCVIRRHVAAFELLPILIEAFRGYGTDDLIYTDDHSLLQPSSLDTNALLPLKGLQIRGSETMDYSLYTSTSRRRQRTDDDDDDQAVATLHTAFATSVSLSPVKKRLCKTYNDRHPKLSDSLSVLEDEFDQGDDGEATEVRRVRHYMTTDQVNTLLLDIANEMFAFDNNTWCASYIGH</sequence>
<proteinExistence type="predicted"/>
<gene>
    <name evidence="2" type="primary">ABSGL_08321.1 scaffold 9741</name>
</gene>
<reference evidence="2" key="1">
    <citation type="submission" date="2016-04" db="EMBL/GenBank/DDBJ databases">
        <authorList>
            <person name="Evans L.H."/>
            <person name="Alamgir A."/>
            <person name="Owens N."/>
            <person name="Weber N.D."/>
            <person name="Virtaneva K."/>
            <person name="Barbian K."/>
            <person name="Babar A."/>
            <person name="Rosenke K."/>
        </authorList>
    </citation>
    <scope>NUCLEOTIDE SEQUENCE [LARGE SCALE GENOMIC DNA]</scope>
    <source>
        <strain evidence="2">CBS 101.48</strain>
    </source>
</reference>
<accession>A0A168PJX6</accession>
<name>A0A168PJX6_ABSGL</name>
<protein>
    <submittedName>
        <fullName evidence="2">Uncharacterized protein</fullName>
    </submittedName>
</protein>
<evidence type="ECO:0000313" key="2">
    <source>
        <dbReference type="EMBL" id="SAM02528.1"/>
    </source>
</evidence>
<keyword evidence="3" id="KW-1185">Reference proteome</keyword>
<feature type="region of interest" description="Disordered" evidence="1">
    <location>
        <begin position="42"/>
        <end position="124"/>
    </location>
</feature>
<feature type="compositionally biased region" description="Polar residues" evidence="1">
    <location>
        <begin position="104"/>
        <end position="115"/>
    </location>
</feature>
<dbReference type="OrthoDB" id="10583489at2759"/>
<feature type="compositionally biased region" description="Low complexity" evidence="1">
    <location>
        <begin position="50"/>
        <end position="64"/>
    </location>
</feature>
<dbReference type="InParanoid" id="A0A168PJX6"/>